<dbReference type="GO" id="GO:0003995">
    <property type="term" value="F:acyl-CoA dehydrogenase activity"/>
    <property type="evidence" value="ECO:0007669"/>
    <property type="project" value="TreeGrafter"/>
</dbReference>
<dbReference type="InterPro" id="IPR036250">
    <property type="entry name" value="AcylCo_DH-like_C"/>
</dbReference>
<feature type="domain" description="Acyl-CoA dehydrogenase C-terminal" evidence="5">
    <location>
        <begin position="250"/>
        <end position="381"/>
    </location>
</feature>
<dbReference type="NCBIfam" id="NF045629">
    <property type="entry name" value="monooxsub_HsaA"/>
    <property type="match status" value="1"/>
</dbReference>
<comment type="caution">
    <text evidence="6">The sequence shown here is derived from an EMBL/GenBank/DDBJ whole genome shotgun (WGS) entry which is preliminary data.</text>
</comment>
<gene>
    <name evidence="6" type="ORF">UG56_001010</name>
</gene>
<dbReference type="SUPFAM" id="SSF56645">
    <property type="entry name" value="Acyl-CoA dehydrogenase NM domain-like"/>
    <property type="match status" value="1"/>
</dbReference>
<dbReference type="STRING" id="1844.UG56_001010"/>
<dbReference type="Pfam" id="PF02771">
    <property type="entry name" value="Acyl-CoA_dh_N"/>
    <property type="match status" value="1"/>
</dbReference>
<dbReference type="GO" id="GO:0016712">
    <property type="term" value="F:oxidoreductase activity, acting on paired donors, with incorporation or reduction of molecular oxygen, reduced flavin or flavoprotein as one donor, and incorporation of one atom of oxygen"/>
    <property type="evidence" value="ECO:0007669"/>
    <property type="project" value="TreeGrafter"/>
</dbReference>
<protein>
    <submittedName>
        <fullName evidence="6">Flavin-dependent monooxygenase</fullName>
    </submittedName>
</protein>
<name>A0A1J4NEG0_9ACTN</name>
<dbReference type="InterPro" id="IPR009100">
    <property type="entry name" value="AcylCoA_DH/oxidase_NM_dom_sf"/>
</dbReference>
<dbReference type="Pfam" id="PF08028">
    <property type="entry name" value="Acyl-CoA_dh_2"/>
    <property type="match status" value="1"/>
</dbReference>
<dbReference type="PANTHER" id="PTHR48083:SF19">
    <property type="entry name" value="FLAVIN-DEPENDENT MONOOXYGENASE, OXYGENASE SUBUNIT HSAA"/>
    <property type="match status" value="1"/>
</dbReference>
<dbReference type="PANTHER" id="PTHR48083">
    <property type="entry name" value="MEDIUM-CHAIN SPECIFIC ACYL-COA DEHYDROGENASE, MITOCHONDRIAL-RELATED"/>
    <property type="match status" value="1"/>
</dbReference>
<dbReference type="CDD" id="cd01159">
    <property type="entry name" value="NcnH"/>
    <property type="match status" value="1"/>
</dbReference>
<evidence type="ECO:0000259" key="4">
    <source>
        <dbReference type="Pfam" id="PF02771"/>
    </source>
</evidence>
<evidence type="ECO:0000313" key="6">
    <source>
        <dbReference type="EMBL" id="OIJ28841.1"/>
    </source>
</evidence>
<evidence type="ECO:0000313" key="7">
    <source>
        <dbReference type="Proteomes" id="UP000033772"/>
    </source>
</evidence>
<feature type="domain" description="Acyl-CoA dehydrogenase/oxidase N-terminal" evidence="4">
    <location>
        <begin position="19"/>
        <end position="117"/>
    </location>
</feature>
<comment type="similarity">
    <text evidence="2">Belongs to the HpaH/HsaA monooxygenase family.</text>
</comment>
<dbReference type="EMBL" id="JZDQ02000001">
    <property type="protein sequence ID" value="OIJ28841.1"/>
    <property type="molecule type" value="Genomic_DNA"/>
</dbReference>
<proteinExistence type="inferred from homology"/>
<organism evidence="6 7">
    <name type="scientific">Nocardioides luteus</name>
    <dbReference type="NCBI Taxonomy" id="1844"/>
    <lineage>
        <taxon>Bacteria</taxon>
        <taxon>Bacillati</taxon>
        <taxon>Actinomycetota</taxon>
        <taxon>Actinomycetes</taxon>
        <taxon>Propionibacteriales</taxon>
        <taxon>Nocardioidaceae</taxon>
        <taxon>Nocardioides</taxon>
    </lineage>
</organism>
<feature type="region of interest" description="Disordered" evidence="3">
    <location>
        <begin position="1"/>
        <end position="25"/>
    </location>
</feature>
<dbReference type="AlphaFoldDB" id="A0A1J4NEG0"/>
<dbReference type="InterPro" id="IPR046373">
    <property type="entry name" value="Acyl-CoA_Oxase/DH_mid-dom_sf"/>
</dbReference>
<evidence type="ECO:0000256" key="3">
    <source>
        <dbReference type="SAM" id="MobiDB-lite"/>
    </source>
</evidence>
<evidence type="ECO:0000259" key="5">
    <source>
        <dbReference type="Pfam" id="PF08028"/>
    </source>
</evidence>
<dbReference type="Gene3D" id="2.40.110.10">
    <property type="entry name" value="Butyryl-CoA Dehydrogenase, subunit A, domain 2"/>
    <property type="match status" value="1"/>
</dbReference>
<dbReference type="SUPFAM" id="SSF47203">
    <property type="entry name" value="Acyl-CoA dehydrogenase C-terminal domain-like"/>
    <property type="match status" value="1"/>
</dbReference>
<dbReference type="InterPro" id="IPR050741">
    <property type="entry name" value="Acyl-CoA_dehydrogenase"/>
</dbReference>
<dbReference type="GO" id="GO:0005737">
    <property type="term" value="C:cytoplasm"/>
    <property type="evidence" value="ECO:0007669"/>
    <property type="project" value="TreeGrafter"/>
</dbReference>
<sequence>MQEGRAVSEPTQRPHKDAQTVRDGVQDLLPTIRERAEETERLRVVPESSVKELEEVGFFKLLQPARFGGLEADPVDFYTCVRDIASACGSTGWVSSVLGVHPWQIALFDDEAQQAVWGEDPDTRVSSSYAPMGKASLTDGGFRLSGRWSFSSGCAHATWVLLGGLVFSDEGQVVDFRTFLVPRERYEIVDVWNVVGLAGTGSNDIVVEDVFIPETFTLSMAETGRCKGPGQAVNTGDLYKLQFHSLFTTTITTPIIGMARGAYEEHVAMQQNRVRASYGEKASLDPFAAVRVATASSDIDAAWALLMNNIREQQAYVARGEKIPITQRLRIRRDQVLGTQRAIDAIDLLFEASGGRALANGTPLQRAWRDAHAGRVHAANDPERALQMYGASEFGHKVDPGMY</sequence>
<dbReference type="InterPro" id="IPR013107">
    <property type="entry name" value="Acyl-CoA_DH_C"/>
</dbReference>
<dbReference type="Proteomes" id="UP000033772">
    <property type="component" value="Unassembled WGS sequence"/>
</dbReference>
<dbReference type="InterPro" id="IPR013786">
    <property type="entry name" value="AcylCoA_DH/ox_N"/>
</dbReference>
<dbReference type="InterPro" id="IPR037069">
    <property type="entry name" value="AcylCoA_DH/ox_N_sf"/>
</dbReference>
<evidence type="ECO:0000256" key="2">
    <source>
        <dbReference type="ARBA" id="ARBA00049661"/>
    </source>
</evidence>
<keyword evidence="1" id="KW-0560">Oxidoreductase</keyword>
<dbReference type="PIRSF" id="PIRSF016578">
    <property type="entry name" value="HsaA"/>
    <property type="match status" value="1"/>
</dbReference>
<dbReference type="InterPro" id="IPR054617">
    <property type="entry name" value="HsaA"/>
</dbReference>
<accession>A0A1J4NEG0</accession>
<dbReference type="GO" id="GO:0033539">
    <property type="term" value="P:fatty acid beta-oxidation using acyl-CoA dehydrogenase"/>
    <property type="evidence" value="ECO:0007669"/>
    <property type="project" value="TreeGrafter"/>
</dbReference>
<evidence type="ECO:0000256" key="1">
    <source>
        <dbReference type="ARBA" id="ARBA00023002"/>
    </source>
</evidence>
<keyword evidence="6" id="KW-0503">Monooxygenase</keyword>
<keyword evidence="7" id="KW-1185">Reference proteome</keyword>
<reference evidence="6" key="1">
    <citation type="submission" date="2016-10" db="EMBL/GenBank/DDBJ databases">
        <title>Draft Genome Sequence of Nocardioides luteus Strain BAFB, an Alkane-Degrading Bacterium Isolated from JP-7 Polluted Soil.</title>
        <authorList>
            <person name="Brown L."/>
            <person name="Ruiz O.N."/>
            <person name="Gunasekera T."/>
        </authorList>
    </citation>
    <scope>NUCLEOTIDE SEQUENCE [LARGE SCALE GENOMIC DNA]</scope>
    <source>
        <strain evidence="6">BAFB</strain>
    </source>
</reference>
<dbReference type="GO" id="GO:0050660">
    <property type="term" value="F:flavin adenine dinucleotide binding"/>
    <property type="evidence" value="ECO:0007669"/>
    <property type="project" value="InterPro"/>
</dbReference>
<dbReference type="Gene3D" id="1.20.140.10">
    <property type="entry name" value="Butyryl-CoA Dehydrogenase, subunit A, domain 3"/>
    <property type="match status" value="1"/>
</dbReference>
<dbReference type="Gene3D" id="1.10.540.10">
    <property type="entry name" value="Acyl-CoA dehydrogenase/oxidase, N-terminal domain"/>
    <property type="match status" value="1"/>
</dbReference>